<evidence type="ECO:0000313" key="2">
    <source>
        <dbReference type="EMBL" id="QSF54769.1"/>
    </source>
</evidence>
<proteinExistence type="predicted"/>
<feature type="domain" description="SnoaL-like" evidence="1">
    <location>
        <begin position="11"/>
        <end position="123"/>
    </location>
</feature>
<dbReference type="Proteomes" id="UP000662957">
    <property type="component" value="Chromosome"/>
</dbReference>
<evidence type="ECO:0000259" key="1">
    <source>
        <dbReference type="Pfam" id="PF12680"/>
    </source>
</evidence>
<organism evidence="2 3">
    <name type="scientific">Brevundimonas fontaquae</name>
    <dbReference type="NCBI Taxonomy" id="2813778"/>
    <lineage>
        <taxon>Bacteria</taxon>
        <taxon>Pseudomonadati</taxon>
        <taxon>Pseudomonadota</taxon>
        <taxon>Alphaproteobacteria</taxon>
        <taxon>Caulobacterales</taxon>
        <taxon>Caulobacteraceae</taxon>
        <taxon>Brevundimonas</taxon>
    </lineage>
</organism>
<sequence length="127" mass="14036">MPERTALPDIIQRYLDAYNRRDVEALVACVSETVVFENVSNATPSLRIDGRDAFARLAAQAAETFTLRRLEVRTAVIAGDHVALEVDWSGTPAVDLGEFRAGERVVLRGASFFTISDDRLVRIVDLS</sequence>
<keyword evidence="3" id="KW-1185">Reference proteome</keyword>
<dbReference type="Pfam" id="PF12680">
    <property type="entry name" value="SnoaL_2"/>
    <property type="match status" value="1"/>
</dbReference>
<dbReference type="Gene3D" id="3.10.450.50">
    <property type="match status" value="1"/>
</dbReference>
<protein>
    <submittedName>
        <fullName evidence="2">Nuclear transport factor 2 family protein</fullName>
    </submittedName>
</protein>
<gene>
    <name evidence="2" type="ORF">JX001_02815</name>
</gene>
<dbReference type="RefSeq" id="WP_205682203.1">
    <property type="nucleotide sequence ID" value="NZ_CP070968.1"/>
</dbReference>
<dbReference type="SUPFAM" id="SSF54427">
    <property type="entry name" value="NTF2-like"/>
    <property type="match status" value="1"/>
</dbReference>
<name>A0ABX7LPJ6_9CAUL</name>
<dbReference type="InterPro" id="IPR032710">
    <property type="entry name" value="NTF2-like_dom_sf"/>
</dbReference>
<accession>A0ABX7LPJ6</accession>
<evidence type="ECO:0000313" key="3">
    <source>
        <dbReference type="Proteomes" id="UP000662957"/>
    </source>
</evidence>
<dbReference type="InterPro" id="IPR037401">
    <property type="entry name" value="SnoaL-like"/>
</dbReference>
<dbReference type="EMBL" id="CP070968">
    <property type="protein sequence ID" value="QSF54769.1"/>
    <property type="molecule type" value="Genomic_DNA"/>
</dbReference>
<reference evidence="2 3" key="1">
    <citation type="submission" date="2021-02" db="EMBL/GenBank/DDBJ databases">
        <title>Brevundimonas sp. CS1 genome sequence.</title>
        <authorList>
            <person name="Lee K."/>
            <person name="Choi Y.-J."/>
            <person name="Son H.-R."/>
        </authorList>
    </citation>
    <scope>NUCLEOTIDE SEQUENCE [LARGE SCALE GENOMIC DNA]</scope>
    <source>
        <strain evidence="2 3">CS1</strain>
    </source>
</reference>